<dbReference type="InterPro" id="IPR003609">
    <property type="entry name" value="Pan_app"/>
</dbReference>
<evidence type="ECO:0008006" key="9">
    <source>
        <dbReference type="Google" id="ProtNLM"/>
    </source>
</evidence>
<dbReference type="InterPro" id="IPR009030">
    <property type="entry name" value="Growth_fac_rcpt_cys_sf"/>
</dbReference>
<accession>A0AAV2QSQ7</accession>
<dbReference type="Pfam" id="PF00024">
    <property type="entry name" value="PAN_1"/>
    <property type="match status" value="2"/>
</dbReference>
<dbReference type="InterPro" id="IPR011390">
    <property type="entry name" value="IGFBP_rP_mac25"/>
</dbReference>
<gene>
    <name evidence="7" type="ORF">MNOR_LOCUS14965</name>
</gene>
<dbReference type="PROSITE" id="PS51323">
    <property type="entry name" value="IGFBP_N_2"/>
    <property type="match status" value="1"/>
</dbReference>
<dbReference type="AlphaFoldDB" id="A0AAV2QSQ7"/>
<dbReference type="EMBL" id="CAXKWB010009182">
    <property type="protein sequence ID" value="CAL4093783.1"/>
    <property type="molecule type" value="Genomic_DNA"/>
</dbReference>
<dbReference type="Proteomes" id="UP001497623">
    <property type="component" value="Unassembled WGS sequence"/>
</dbReference>
<feature type="domain" description="Apple" evidence="5">
    <location>
        <begin position="132"/>
        <end position="203"/>
    </location>
</feature>
<dbReference type="SMART" id="SM00181">
    <property type="entry name" value="EGF"/>
    <property type="match status" value="2"/>
</dbReference>
<evidence type="ECO:0000259" key="5">
    <source>
        <dbReference type="PROSITE" id="PS50948"/>
    </source>
</evidence>
<keyword evidence="3" id="KW-0732">Signal</keyword>
<dbReference type="InterPro" id="IPR000867">
    <property type="entry name" value="IGFBP-like"/>
</dbReference>
<dbReference type="Gene3D" id="2.10.25.10">
    <property type="entry name" value="Laminin"/>
    <property type="match status" value="1"/>
</dbReference>
<dbReference type="PANTHER" id="PTHR14186:SF20">
    <property type="entry name" value="CYSTEINE-RICH MOTOR NEURON 1 PROTEIN-LIKE"/>
    <property type="match status" value="1"/>
</dbReference>
<evidence type="ECO:0000256" key="4">
    <source>
        <dbReference type="ARBA" id="ARBA00023157"/>
    </source>
</evidence>
<sequence length="363" mass="40597">WNDLDNDIKDTKVETVFKDKVKVYLGKKAEKEEEKYRVHVKIIFLLFRSFALFCAPPSDDIVCGDPPACSYGLTKDICGHCDVCAKGPGEECGGLWNTAGKCGESMKCELELGQNLSQNFGRAPSPEDIGVCVQIEWRWSPETNACIAGNNDLIFGSISLDDCKAYCQFQIEFDCRSLEYHSDNRHCVLSEATSTSINYRQPCYIKGWTFREVIGVTKILNSVLCDSACINGNCTAPNTCTCFEGWSGDTCNEAVCDPTCINGECTAPNTCTCDEGWSGDTCNEEWRWSPETNACIAGNNDLVLEFISFDDCKAYCQFQIEFDCRSLEYHSDNRRCVLSEATSTSINYQQPCYIMGWTFTEVI</sequence>
<dbReference type="PANTHER" id="PTHR14186">
    <property type="entry name" value="INSULIN-LIKE GROWTH FACTOR BINDING PROTEIN-RELATED"/>
    <property type="match status" value="1"/>
</dbReference>
<evidence type="ECO:0000313" key="7">
    <source>
        <dbReference type="EMBL" id="CAL4093783.1"/>
    </source>
</evidence>
<dbReference type="GO" id="GO:0001558">
    <property type="term" value="P:regulation of cell growth"/>
    <property type="evidence" value="ECO:0007669"/>
    <property type="project" value="InterPro"/>
</dbReference>
<reference evidence="7 8" key="1">
    <citation type="submission" date="2024-05" db="EMBL/GenBank/DDBJ databases">
        <authorList>
            <person name="Wallberg A."/>
        </authorList>
    </citation>
    <scope>NUCLEOTIDE SEQUENCE [LARGE SCALE GENOMIC DNA]</scope>
</reference>
<protein>
    <recommendedName>
        <fullName evidence="9">EGF-like domain-containing protein</fullName>
    </recommendedName>
</protein>
<dbReference type="GO" id="GO:0009966">
    <property type="term" value="P:regulation of signal transduction"/>
    <property type="evidence" value="ECO:0007669"/>
    <property type="project" value="TreeGrafter"/>
</dbReference>
<evidence type="ECO:0000313" key="8">
    <source>
        <dbReference type="Proteomes" id="UP001497623"/>
    </source>
</evidence>
<dbReference type="PROSITE" id="PS01186">
    <property type="entry name" value="EGF_2"/>
    <property type="match status" value="1"/>
</dbReference>
<dbReference type="Gene3D" id="4.10.40.20">
    <property type="match status" value="1"/>
</dbReference>
<feature type="domain" description="IGFBP N-terminal" evidence="6">
    <location>
        <begin position="50"/>
        <end position="135"/>
    </location>
</feature>
<dbReference type="GO" id="GO:0005576">
    <property type="term" value="C:extracellular region"/>
    <property type="evidence" value="ECO:0007669"/>
    <property type="project" value="UniProtKB-SubCell"/>
</dbReference>
<feature type="non-terminal residue" evidence="7">
    <location>
        <position position="363"/>
    </location>
</feature>
<dbReference type="PROSITE" id="PS00022">
    <property type="entry name" value="EGF_1"/>
    <property type="match status" value="1"/>
</dbReference>
<keyword evidence="2" id="KW-0964">Secreted</keyword>
<organism evidence="7 8">
    <name type="scientific">Meganyctiphanes norvegica</name>
    <name type="common">Northern krill</name>
    <name type="synonym">Thysanopoda norvegica</name>
    <dbReference type="NCBI Taxonomy" id="48144"/>
    <lineage>
        <taxon>Eukaryota</taxon>
        <taxon>Metazoa</taxon>
        <taxon>Ecdysozoa</taxon>
        <taxon>Arthropoda</taxon>
        <taxon>Crustacea</taxon>
        <taxon>Multicrustacea</taxon>
        <taxon>Malacostraca</taxon>
        <taxon>Eumalacostraca</taxon>
        <taxon>Eucarida</taxon>
        <taxon>Euphausiacea</taxon>
        <taxon>Euphausiidae</taxon>
        <taxon>Meganyctiphanes</taxon>
    </lineage>
</organism>
<keyword evidence="8" id="KW-1185">Reference proteome</keyword>
<name>A0AAV2QSQ7_MEGNR</name>
<dbReference type="InterPro" id="IPR000742">
    <property type="entry name" value="EGF"/>
</dbReference>
<dbReference type="GO" id="GO:0005520">
    <property type="term" value="F:insulin-like growth factor binding"/>
    <property type="evidence" value="ECO:0007669"/>
    <property type="project" value="InterPro"/>
</dbReference>
<dbReference type="SUPFAM" id="SSF57414">
    <property type="entry name" value="Hairpin loop containing domain-like"/>
    <property type="match status" value="2"/>
</dbReference>
<feature type="non-terminal residue" evidence="7">
    <location>
        <position position="1"/>
    </location>
</feature>
<dbReference type="PROSITE" id="PS50948">
    <property type="entry name" value="PAN"/>
    <property type="match status" value="2"/>
</dbReference>
<dbReference type="Gene3D" id="3.50.4.10">
    <property type="entry name" value="Hepatocyte Growth Factor"/>
    <property type="match status" value="2"/>
</dbReference>
<feature type="domain" description="Apple" evidence="5">
    <location>
        <begin position="282"/>
        <end position="352"/>
    </location>
</feature>
<proteinExistence type="predicted"/>
<evidence type="ECO:0000259" key="6">
    <source>
        <dbReference type="PROSITE" id="PS51323"/>
    </source>
</evidence>
<evidence type="ECO:0000256" key="1">
    <source>
        <dbReference type="ARBA" id="ARBA00004613"/>
    </source>
</evidence>
<dbReference type="FunFam" id="2.10.25.10:FF:000020">
    <property type="entry name" value="Latent-transforming growth factor beta-binding protein 1"/>
    <property type="match status" value="1"/>
</dbReference>
<keyword evidence="4" id="KW-1015">Disulfide bond</keyword>
<dbReference type="SUPFAM" id="SSF57184">
    <property type="entry name" value="Growth factor receptor domain"/>
    <property type="match status" value="1"/>
</dbReference>
<comment type="caution">
    <text evidence="7">The sequence shown here is derived from an EMBL/GenBank/DDBJ whole genome shotgun (WGS) entry which is preliminary data.</text>
</comment>
<evidence type="ECO:0000256" key="2">
    <source>
        <dbReference type="ARBA" id="ARBA00022525"/>
    </source>
</evidence>
<evidence type="ECO:0000256" key="3">
    <source>
        <dbReference type="ARBA" id="ARBA00022729"/>
    </source>
</evidence>
<comment type="subcellular location">
    <subcellularLocation>
        <location evidence="1">Secreted</location>
    </subcellularLocation>
</comment>